<keyword evidence="2" id="KW-1133">Transmembrane helix</keyword>
<feature type="transmembrane region" description="Helical" evidence="2">
    <location>
        <begin position="66"/>
        <end position="85"/>
    </location>
</feature>
<keyword evidence="2" id="KW-0812">Transmembrane</keyword>
<dbReference type="EMBL" id="MU865966">
    <property type="protein sequence ID" value="KAK4445359.1"/>
    <property type="molecule type" value="Genomic_DNA"/>
</dbReference>
<reference evidence="3" key="2">
    <citation type="submission" date="2023-05" db="EMBL/GenBank/DDBJ databases">
        <authorList>
            <consortium name="Lawrence Berkeley National Laboratory"/>
            <person name="Steindorff A."/>
            <person name="Hensen N."/>
            <person name="Bonometti L."/>
            <person name="Westerberg I."/>
            <person name="Brannstrom I.O."/>
            <person name="Guillou S."/>
            <person name="Cros-Aarteil S."/>
            <person name="Calhoun S."/>
            <person name="Haridas S."/>
            <person name="Kuo A."/>
            <person name="Mondo S."/>
            <person name="Pangilinan J."/>
            <person name="Riley R."/>
            <person name="Labutti K."/>
            <person name="Andreopoulos B."/>
            <person name="Lipzen A."/>
            <person name="Chen C."/>
            <person name="Yanf M."/>
            <person name="Daum C."/>
            <person name="Ng V."/>
            <person name="Clum A."/>
            <person name="Ohm R."/>
            <person name="Martin F."/>
            <person name="Silar P."/>
            <person name="Natvig D."/>
            <person name="Lalanne C."/>
            <person name="Gautier V."/>
            <person name="Ament-Velasquez S.L."/>
            <person name="Kruys A."/>
            <person name="Hutchinson M.I."/>
            <person name="Powell A.J."/>
            <person name="Barry K."/>
            <person name="Miller A.N."/>
            <person name="Grigoriev I.V."/>
            <person name="Debuchy R."/>
            <person name="Gladieux P."/>
            <person name="Thoren M.H."/>
            <person name="Johannesson H."/>
        </authorList>
    </citation>
    <scope>NUCLEOTIDE SEQUENCE</scope>
    <source>
        <strain evidence="3">PSN243</strain>
    </source>
</reference>
<protein>
    <recommendedName>
        <fullName evidence="5">DUF3533 domain-containing protein</fullName>
    </recommendedName>
</protein>
<gene>
    <name evidence="3" type="ORF">QBC34DRAFT_451388</name>
</gene>
<evidence type="ECO:0000313" key="3">
    <source>
        <dbReference type="EMBL" id="KAK4445359.1"/>
    </source>
</evidence>
<keyword evidence="4" id="KW-1185">Reference proteome</keyword>
<evidence type="ECO:0000256" key="2">
    <source>
        <dbReference type="SAM" id="Phobius"/>
    </source>
</evidence>
<dbReference type="AlphaFoldDB" id="A0AAV9GB83"/>
<proteinExistence type="predicted"/>
<feature type="transmembrane region" description="Helical" evidence="2">
    <location>
        <begin position="475"/>
        <end position="496"/>
    </location>
</feature>
<evidence type="ECO:0008006" key="5">
    <source>
        <dbReference type="Google" id="ProtNLM"/>
    </source>
</evidence>
<dbReference type="PANTHER" id="PTHR35394">
    <property type="entry name" value="DUF3176 DOMAIN-CONTAINING PROTEIN"/>
    <property type="match status" value="1"/>
</dbReference>
<dbReference type="PANTHER" id="PTHR35394:SF5">
    <property type="entry name" value="DUF3176 DOMAIN-CONTAINING PROTEIN"/>
    <property type="match status" value="1"/>
</dbReference>
<reference evidence="3" key="1">
    <citation type="journal article" date="2023" name="Mol. Phylogenet. Evol.">
        <title>Genome-scale phylogeny and comparative genomics of the fungal order Sordariales.</title>
        <authorList>
            <person name="Hensen N."/>
            <person name="Bonometti L."/>
            <person name="Westerberg I."/>
            <person name="Brannstrom I.O."/>
            <person name="Guillou S."/>
            <person name="Cros-Aarteil S."/>
            <person name="Calhoun S."/>
            <person name="Haridas S."/>
            <person name="Kuo A."/>
            <person name="Mondo S."/>
            <person name="Pangilinan J."/>
            <person name="Riley R."/>
            <person name="LaButti K."/>
            <person name="Andreopoulos B."/>
            <person name="Lipzen A."/>
            <person name="Chen C."/>
            <person name="Yan M."/>
            <person name="Daum C."/>
            <person name="Ng V."/>
            <person name="Clum A."/>
            <person name="Steindorff A."/>
            <person name="Ohm R.A."/>
            <person name="Martin F."/>
            <person name="Silar P."/>
            <person name="Natvig D.O."/>
            <person name="Lalanne C."/>
            <person name="Gautier V."/>
            <person name="Ament-Velasquez S.L."/>
            <person name="Kruys A."/>
            <person name="Hutchinson M.I."/>
            <person name="Powell A.J."/>
            <person name="Barry K."/>
            <person name="Miller A.N."/>
            <person name="Grigoriev I.V."/>
            <person name="Debuchy R."/>
            <person name="Gladieux P."/>
            <person name="Hiltunen Thoren M."/>
            <person name="Johannesson H."/>
        </authorList>
    </citation>
    <scope>NUCLEOTIDE SEQUENCE</scope>
    <source>
        <strain evidence="3">PSN243</strain>
    </source>
</reference>
<name>A0AAV9GB83_9PEZI</name>
<feature type="region of interest" description="Disordered" evidence="1">
    <location>
        <begin position="1"/>
        <end position="39"/>
    </location>
</feature>
<keyword evidence="2" id="KW-0472">Membrane</keyword>
<comment type="caution">
    <text evidence="3">The sequence shown here is derived from an EMBL/GenBank/DDBJ whole genome shotgun (WGS) entry which is preliminary data.</text>
</comment>
<evidence type="ECO:0000256" key="1">
    <source>
        <dbReference type="SAM" id="MobiDB-lite"/>
    </source>
</evidence>
<accession>A0AAV9GB83</accession>
<organism evidence="3 4">
    <name type="scientific">Podospora aff. communis PSN243</name>
    <dbReference type="NCBI Taxonomy" id="3040156"/>
    <lineage>
        <taxon>Eukaryota</taxon>
        <taxon>Fungi</taxon>
        <taxon>Dikarya</taxon>
        <taxon>Ascomycota</taxon>
        <taxon>Pezizomycotina</taxon>
        <taxon>Sordariomycetes</taxon>
        <taxon>Sordariomycetidae</taxon>
        <taxon>Sordariales</taxon>
        <taxon>Podosporaceae</taxon>
        <taxon>Podospora</taxon>
    </lineage>
</organism>
<sequence length="568" mass="61442">METDGDFNHEYTTNESNHLWPRNTECRPGPLGQKPDGMADESAAMSARQARAELRLKKARQHRRRMFSSGPLASFGALVMISGLLTSTLTQQAVSYPLREASSHNNSSEKAQVDRATTFSAYNGNTMALAAHDSLREQQAIFNGAFQAPGGGLDSSNDDNMIAFITPTCSSGECVWPRYGTLAICGSVANLTALGNSTLLESLASKTEKRLAVLYDSSRATAEALGYDLPSTITHVYPVVIGALDAPTGAFNASVTALLASDSFVAYTDELLENRVPFDMGSVKYLEVAFWWCTKALETSVVAGVARTVEVGTRSEVPWNPEYYQCYTRGTCNSTYGGRVVALKGPPGAEMELEEEEREEEYTVHLWTGLSASALLATSMFDSVFLDRTRGNVAANGAGIAQALGLAILGDFLATKSPEPEEQMSNARRLVSNVATSTTNLIRSGNTRLNKTDTSAIVIGTVKTRQAFVEIRWEWMAMVAVQLALTALFLILTMVFTHRAHMQVIKCSSLATLVALDGNTRDHIGGIDDLEGLKENAPRLAVRLQRGTNGIAVWLGMMRHSTGPGLEI</sequence>
<dbReference type="Proteomes" id="UP001321760">
    <property type="component" value="Unassembled WGS sequence"/>
</dbReference>
<evidence type="ECO:0000313" key="4">
    <source>
        <dbReference type="Proteomes" id="UP001321760"/>
    </source>
</evidence>